<proteinExistence type="predicted"/>
<evidence type="ECO:0000313" key="2">
    <source>
        <dbReference type="EMBL" id="OXV08034.1"/>
    </source>
</evidence>
<organism evidence="2 3">
    <name type="scientific">Elaphomyces granulatus</name>
    <dbReference type="NCBI Taxonomy" id="519963"/>
    <lineage>
        <taxon>Eukaryota</taxon>
        <taxon>Fungi</taxon>
        <taxon>Dikarya</taxon>
        <taxon>Ascomycota</taxon>
        <taxon>Pezizomycotina</taxon>
        <taxon>Eurotiomycetes</taxon>
        <taxon>Eurotiomycetidae</taxon>
        <taxon>Eurotiales</taxon>
        <taxon>Elaphomycetaceae</taxon>
        <taxon>Elaphomyces</taxon>
    </lineage>
</organism>
<sequence length="562" mass="63677">MDVIEYFKLYLDPALLGRRIDLENFPIYQEENVQMWWEDYLKALYEHIAEHINTALREYGLGSRVIEVFRKIVKKAGFAEYENHSVHIKLTEAEAAAVYTAKNSNHQESVHQRSLDIGSASNPSSGGSSLKEGDVLLICDSGGGTTDISVVKVISVQRCKEYEDETEEVVETMLFEIIFAPQGIPVGSVSIDDSFKEVVESRLKLIQPEAVENLNIKAAVRDMNKRDFQSIKTRFGDDLETKLPERRLSLRVPGLDGRFSHERAGISNGRMNFTRTEIQQLFDKNLKEIFSFIGNQLSRIKSHERVTHFVISGGLGSSKYVQRRIVETYGPSQGIKILVSRDPQMAVCKGLVIDRVHELKYRTSLLKVRYCRFSYGVLFDDKKLLSRQAKEPSAIKNNKKRAAQRIHWLIIEGNPISQEESISQKISRPITAAEDGYIVWKDVIFMSRAPSGRLPGKSDEGDALQVCEIDSKLDSNTLAQHLNDADTNRTPPFWNRKFRKNVPTFEYEIFVFPAAVNLNFEVQFEGTVVGSGSIPVEWQLMDFGELQQNTDQPAAEAQESAT</sequence>
<name>A0A232LVC8_9EURO</name>
<comment type="caution">
    <text evidence="2">The sequence shown here is derived from an EMBL/GenBank/DDBJ whole genome shotgun (WGS) entry which is preliminary data.</text>
</comment>
<dbReference type="InterPro" id="IPR043129">
    <property type="entry name" value="ATPase_NBD"/>
</dbReference>
<dbReference type="AlphaFoldDB" id="A0A232LVC8"/>
<dbReference type="PANTHER" id="PTHR42749:SF1">
    <property type="entry name" value="CELL SHAPE-DETERMINING PROTEIN MREB"/>
    <property type="match status" value="1"/>
</dbReference>
<dbReference type="SUPFAM" id="SSF53067">
    <property type="entry name" value="Actin-like ATPase domain"/>
    <property type="match status" value="1"/>
</dbReference>
<accession>A0A232LVC8</accession>
<gene>
    <name evidence="2" type="ORF">Egran_04203</name>
</gene>
<protein>
    <submittedName>
        <fullName evidence="2">Uncharacterized protein</fullName>
    </submittedName>
</protein>
<dbReference type="Proteomes" id="UP000243515">
    <property type="component" value="Unassembled WGS sequence"/>
</dbReference>
<dbReference type="OrthoDB" id="2394218at2759"/>
<reference evidence="2 3" key="1">
    <citation type="journal article" date="2015" name="Environ. Microbiol.">
        <title>Metagenome sequence of Elaphomyces granulatus from sporocarp tissue reveals Ascomycota ectomycorrhizal fingerprints of genome expansion and a Proteobacteria-rich microbiome.</title>
        <authorList>
            <person name="Quandt C.A."/>
            <person name="Kohler A."/>
            <person name="Hesse C.N."/>
            <person name="Sharpton T.J."/>
            <person name="Martin F."/>
            <person name="Spatafora J.W."/>
        </authorList>
    </citation>
    <scope>NUCLEOTIDE SEQUENCE [LARGE SCALE GENOMIC DNA]</scope>
    <source>
        <strain evidence="2 3">OSC145934</strain>
    </source>
</reference>
<dbReference type="EMBL" id="NPHW01004357">
    <property type="protein sequence ID" value="OXV08034.1"/>
    <property type="molecule type" value="Genomic_DNA"/>
</dbReference>
<dbReference type="CDD" id="cd10170">
    <property type="entry name" value="ASKHA_NBD_HSP70"/>
    <property type="match status" value="1"/>
</dbReference>
<dbReference type="PANTHER" id="PTHR42749">
    <property type="entry name" value="CELL SHAPE-DETERMINING PROTEIN MREB"/>
    <property type="match status" value="1"/>
</dbReference>
<feature type="compositionally biased region" description="Low complexity" evidence="1">
    <location>
        <begin position="118"/>
        <end position="129"/>
    </location>
</feature>
<evidence type="ECO:0000313" key="3">
    <source>
        <dbReference type="Proteomes" id="UP000243515"/>
    </source>
</evidence>
<evidence type="ECO:0000256" key="1">
    <source>
        <dbReference type="SAM" id="MobiDB-lite"/>
    </source>
</evidence>
<keyword evidence="3" id="KW-1185">Reference proteome</keyword>
<feature type="region of interest" description="Disordered" evidence="1">
    <location>
        <begin position="104"/>
        <end position="129"/>
    </location>
</feature>